<sequence length="528" mass="59301">MNNNSKTVNTNAIEICQQEQQEHKNKNYISSIAPKITRNNQSDQQKQDIILDHNNNYTNNDVDSINVIVSEKKELQRLLYKLDFRIILLISLCYTFSFMDRTNIGNAKVAGLTNMINITEDQYNIALSIFFLGFILFEVPANLMLNKLGPRLWMSIIIILCGIVMIAMSQVKNGVQLILVRFFLGITEAGFMPATYFYISVWYTKAEMTKRIAIILCCSVIASILGGLLAYGCMFLDQARGLHNWQWIFIIDGALTIGTGIIAFIFLPDFPEKDTTFLNERQRILHADHMATVINNTTSQFILEGEKEHTFLPSIVKGMGFSSLNAQLMVAPANNNNMMLAAQYIFFFFENNNYNLAAICAITSAFSADHNKERGLHIFSASLVAVLGYVLLISLKDYGPIPLYIAVTLAASGVLTASICIVSWSTCNFAGRTKRSITTAIIGSCGNIGGVLSGQLYRASDAPQYIHGHTASLILISCTVITSMFLKIILKKENLRRERMTIEEREELFMKKDVKQLGNKHPDFRYLT</sequence>
<feature type="transmembrane region" description="Helical" evidence="6">
    <location>
        <begin position="125"/>
        <end position="145"/>
    </location>
</feature>
<dbReference type="InterPro" id="IPR036259">
    <property type="entry name" value="MFS_trans_sf"/>
</dbReference>
<evidence type="ECO:0000256" key="5">
    <source>
        <dbReference type="ARBA" id="ARBA00023136"/>
    </source>
</evidence>
<dbReference type="EMBL" id="JAEPRB010000285">
    <property type="protein sequence ID" value="KAG2217614.1"/>
    <property type="molecule type" value="Genomic_DNA"/>
</dbReference>
<feature type="domain" description="Major facilitator superfamily (MFS) profile" evidence="7">
    <location>
        <begin position="86"/>
        <end position="495"/>
    </location>
</feature>
<feature type="transmembrane region" description="Helical" evidence="6">
    <location>
        <begin position="177"/>
        <end position="199"/>
    </location>
</feature>
<feature type="transmembrane region" description="Helical" evidence="6">
    <location>
        <begin position="436"/>
        <end position="457"/>
    </location>
</feature>
<feature type="transmembrane region" description="Helical" evidence="6">
    <location>
        <begin position="244"/>
        <end position="267"/>
    </location>
</feature>
<dbReference type="OrthoDB" id="3639251at2759"/>
<feature type="transmembrane region" description="Helical" evidence="6">
    <location>
        <begin position="401"/>
        <end position="424"/>
    </location>
</feature>
<dbReference type="SUPFAM" id="SSF103473">
    <property type="entry name" value="MFS general substrate transporter"/>
    <property type="match status" value="1"/>
</dbReference>
<dbReference type="FunFam" id="1.20.1250.20:FF:000018">
    <property type="entry name" value="MFS transporter permease"/>
    <property type="match status" value="1"/>
</dbReference>
<name>A0A8H7VK75_9FUNG</name>
<dbReference type="Proteomes" id="UP000646827">
    <property type="component" value="Unassembled WGS sequence"/>
</dbReference>
<dbReference type="PROSITE" id="PS50850">
    <property type="entry name" value="MFS"/>
    <property type="match status" value="1"/>
</dbReference>
<proteinExistence type="predicted"/>
<comment type="subcellular location">
    <subcellularLocation>
        <location evidence="1">Membrane</location>
        <topology evidence="1">Multi-pass membrane protein</topology>
    </subcellularLocation>
</comment>
<reference evidence="8 9" key="1">
    <citation type="submission" date="2020-12" db="EMBL/GenBank/DDBJ databases">
        <title>Metabolic potential, ecology and presence of endohyphal bacteria is reflected in genomic diversity of Mucoromycotina.</title>
        <authorList>
            <person name="Muszewska A."/>
            <person name="Okrasinska A."/>
            <person name="Steczkiewicz K."/>
            <person name="Drgas O."/>
            <person name="Orlowska M."/>
            <person name="Perlinska-Lenart U."/>
            <person name="Aleksandrzak-Piekarczyk T."/>
            <person name="Szatraj K."/>
            <person name="Zielenkiewicz U."/>
            <person name="Pilsyk S."/>
            <person name="Malc E."/>
            <person name="Mieczkowski P."/>
            <person name="Kruszewska J.S."/>
            <person name="Biernat P."/>
            <person name="Pawlowska J."/>
        </authorList>
    </citation>
    <scope>NUCLEOTIDE SEQUENCE [LARGE SCALE GENOMIC DNA]</scope>
    <source>
        <strain evidence="8 9">CBS 142.35</strain>
    </source>
</reference>
<keyword evidence="2" id="KW-0813">Transport</keyword>
<dbReference type="GO" id="GO:0016020">
    <property type="term" value="C:membrane"/>
    <property type="evidence" value="ECO:0007669"/>
    <property type="project" value="UniProtKB-SubCell"/>
</dbReference>
<accession>A0A8H7VK75</accession>
<protein>
    <recommendedName>
        <fullName evidence="7">Major facilitator superfamily (MFS) profile domain-containing protein</fullName>
    </recommendedName>
</protein>
<evidence type="ECO:0000256" key="2">
    <source>
        <dbReference type="ARBA" id="ARBA00022448"/>
    </source>
</evidence>
<evidence type="ECO:0000313" key="9">
    <source>
        <dbReference type="Proteomes" id="UP000646827"/>
    </source>
</evidence>
<evidence type="ECO:0000256" key="6">
    <source>
        <dbReference type="SAM" id="Phobius"/>
    </source>
</evidence>
<dbReference type="Pfam" id="PF07690">
    <property type="entry name" value="MFS_1"/>
    <property type="match status" value="1"/>
</dbReference>
<evidence type="ECO:0000256" key="1">
    <source>
        <dbReference type="ARBA" id="ARBA00004141"/>
    </source>
</evidence>
<feature type="transmembrane region" description="Helical" evidence="6">
    <location>
        <begin position="152"/>
        <end position="171"/>
    </location>
</feature>
<feature type="transmembrane region" description="Helical" evidence="6">
    <location>
        <begin position="469"/>
        <end position="490"/>
    </location>
</feature>
<comment type="caution">
    <text evidence="8">The sequence shown here is derived from an EMBL/GenBank/DDBJ whole genome shotgun (WGS) entry which is preliminary data.</text>
</comment>
<keyword evidence="4 6" id="KW-1133">Transmembrane helix</keyword>
<dbReference type="Gene3D" id="1.20.1250.20">
    <property type="entry name" value="MFS general substrate transporter like domains"/>
    <property type="match status" value="2"/>
</dbReference>
<evidence type="ECO:0000256" key="3">
    <source>
        <dbReference type="ARBA" id="ARBA00022692"/>
    </source>
</evidence>
<dbReference type="InterPro" id="IPR020846">
    <property type="entry name" value="MFS_dom"/>
</dbReference>
<keyword evidence="3 6" id="KW-0812">Transmembrane</keyword>
<organism evidence="8 9">
    <name type="scientific">Circinella minor</name>
    <dbReference type="NCBI Taxonomy" id="1195481"/>
    <lineage>
        <taxon>Eukaryota</taxon>
        <taxon>Fungi</taxon>
        <taxon>Fungi incertae sedis</taxon>
        <taxon>Mucoromycota</taxon>
        <taxon>Mucoromycotina</taxon>
        <taxon>Mucoromycetes</taxon>
        <taxon>Mucorales</taxon>
        <taxon>Lichtheimiaceae</taxon>
        <taxon>Circinella</taxon>
    </lineage>
</organism>
<dbReference type="GO" id="GO:0022857">
    <property type="term" value="F:transmembrane transporter activity"/>
    <property type="evidence" value="ECO:0007669"/>
    <property type="project" value="InterPro"/>
</dbReference>
<dbReference type="PANTHER" id="PTHR43791:SF36">
    <property type="entry name" value="TRANSPORTER, PUTATIVE (AFU_ORTHOLOGUE AFUA_6G08340)-RELATED"/>
    <property type="match status" value="1"/>
</dbReference>
<dbReference type="InterPro" id="IPR011701">
    <property type="entry name" value="MFS"/>
</dbReference>
<keyword evidence="9" id="KW-1185">Reference proteome</keyword>
<feature type="transmembrane region" description="Helical" evidence="6">
    <location>
        <begin position="376"/>
        <end position="395"/>
    </location>
</feature>
<evidence type="ECO:0000259" key="7">
    <source>
        <dbReference type="PROSITE" id="PS50850"/>
    </source>
</evidence>
<feature type="transmembrane region" description="Helical" evidence="6">
    <location>
        <begin position="211"/>
        <end position="232"/>
    </location>
</feature>
<feature type="transmembrane region" description="Helical" evidence="6">
    <location>
        <begin position="82"/>
        <end position="99"/>
    </location>
</feature>
<evidence type="ECO:0000313" key="8">
    <source>
        <dbReference type="EMBL" id="KAG2217614.1"/>
    </source>
</evidence>
<keyword evidence="5 6" id="KW-0472">Membrane</keyword>
<gene>
    <name evidence="8" type="ORF">INT45_004169</name>
</gene>
<evidence type="ECO:0000256" key="4">
    <source>
        <dbReference type="ARBA" id="ARBA00022989"/>
    </source>
</evidence>
<dbReference type="AlphaFoldDB" id="A0A8H7VK75"/>
<dbReference type="PANTHER" id="PTHR43791">
    <property type="entry name" value="PERMEASE-RELATED"/>
    <property type="match status" value="1"/>
</dbReference>